<keyword evidence="7" id="KW-0966">Cell projection</keyword>
<dbReference type="Ensembl" id="ENSGALT00010060189.1">
    <property type="protein sequence ID" value="ENSGALP00010036949.1"/>
    <property type="gene ID" value="ENSGALG00010024656.1"/>
</dbReference>
<dbReference type="PANTHER" id="PTHR34174:SF1">
    <property type="entry name" value="CENTRIOLAR AND CILIOGENESIS-ASSOCIATED PROTEIN HYLS1"/>
    <property type="match status" value="1"/>
</dbReference>
<reference evidence="9" key="2">
    <citation type="submission" date="2025-08" db="UniProtKB">
        <authorList>
            <consortium name="Ensembl"/>
        </authorList>
    </citation>
    <scope>IDENTIFICATION</scope>
    <source>
        <strain evidence="9">broiler</strain>
    </source>
</reference>
<dbReference type="GO" id="GO:0097730">
    <property type="term" value="C:non-motile cilium"/>
    <property type="evidence" value="ECO:0000318"/>
    <property type="project" value="GO_Central"/>
</dbReference>
<evidence type="ECO:0000256" key="4">
    <source>
        <dbReference type="ARBA" id="ARBA00022490"/>
    </source>
</evidence>
<dbReference type="Pfam" id="PF15311">
    <property type="entry name" value="HYLS1_C"/>
    <property type="match status" value="1"/>
</dbReference>
<dbReference type="PRINTS" id="PR02098">
    <property type="entry name" value="HYLETHALUSS1"/>
</dbReference>
<feature type="domain" description="Centriolar and ciliogenesis-associated protein HYLS1 C-terminal" evidence="8">
    <location>
        <begin position="230"/>
        <end position="318"/>
    </location>
</feature>
<keyword evidence="10" id="KW-1185">Reference proteome</keyword>
<accession>A0A8V1A166</accession>
<comment type="similarity">
    <text evidence="3">Belongs to the HYLS1 family.</text>
</comment>
<dbReference type="GO" id="GO:0005813">
    <property type="term" value="C:centrosome"/>
    <property type="evidence" value="ECO:0007669"/>
    <property type="project" value="Ensembl"/>
</dbReference>
<evidence type="ECO:0000256" key="1">
    <source>
        <dbReference type="ARBA" id="ARBA00004114"/>
    </source>
</evidence>
<dbReference type="GeneTree" id="ENSGT00390000008848"/>
<protein>
    <submittedName>
        <fullName evidence="9">HYLS1 centriolar and ciliogenesis associated</fullName>
    </submittedName>
</protein>
<dbReference type="GO" id="GO:0005634">
    <property type="term" value="C:nucleus"/>
    <property type="evidence" value="ECO:0007669"/>
    <property type="project" value="Ensembl"/>
</dbReference>
<reference evidence="9" key="1">
    <citation type="submission" date="2020-11" db="EMBL/GenBank/DDBJ databases">
        <title>Gallus gallus (Chicken) genome, bGalGal1, GRCg7b, maternal haplotype autosomes + Z &amp; W.</title>
        <authorList>
            <person name="Warren W."/>
            <person name="Formenti G."/>
            <person name="Fedrigo O."/>
            <person name="Haase B."/>
            <person name="Mountcastle J."/>
            <person name="Balacco J."/>
            <person name="Tracey A."/>
            <person name="Schneider V."/>
            <person name="Okimoto R."/>
            <person name="Cheng H."/>
            <person name="Hawken R."/>
            <person name="Howe K."/>
            <person name="Jarvis E.D."/>
        </authorList>
    </citation>
    <scope>NUCLEOTIDE SEQUENCE [LARGE SCALE GENOMIC DNA]</scope>
    <source>
        <strain evidence="9">Broiler</strain>
    </source>
</reference>
<evidence type="ECO:0000256" key="7">
    <source>
        <dbReference type="ARBA" id="ARBA00023273"/>
    </source>
</evidence>
<name>A0A8V1A166_CHICK</name>
<dbReference type="AlphaFoldDB" id="A0A8V1A166"/>
<evidence type="ECO:0000259" key="8">
    <source>
        <dbReference type="Pfam" id="PF15311"/>
    </source>
</evidence>
<comment type="subcellular location">
    <subcellularLocation>
        <location evidence="2">Cell projection</location>
        <location evidence="2">Cilium</location>
    </subcellularLocation>
    <subcellularLocation>
        <location evidence="1">Cytoplasm</location>
        <location evidence="1">Cytoskeleton</location>
        <location evidence="1">Microtubule organizing center</location>
        <location evidence="1">Centrosome</location>
        <location evidence="1">Centriole</location>
    </subcellularLocation>
</comment>
<evidence type="ECO:0000256" key="5">
    <source>
        <dbReference type="ARBA" id="ARBA00022794"/>
    </source>
</evidence>
<evidence type="ECO:0000256" key="2">
    <source>
        <dbReference type="ARBA" id="ARBA00004138"/>
    </source>
</evidence>
<evidence type="ECO:0000256" key="3">
    <source>
        <dbReference type="ARBA" id="ARBA00010091"/>
    </source>
</evidence>
<dbReference type="InterPro" id="IPR026227">
    <property type="entry name" value="HYLS1"/>
</dbReference>
<evidence type="ECO:0000313" key="10">
    <source>
        <dbReference type="Proteomes" id="UP000000539"/>
    </source>
</evidence>
<dbReference type="Proteomes" id="UP000000539">
    <property type="component" value="Chromosome 24"/>
</dbReference>
<dbReference type="GO" id="GO:0060271">
    <property type="term" value="P:cilium assembly"/>
    <property type="evidence" value="ECO:0000318"/>
    <property type="project" value="GO_Central"/>
</dbReference>
<keyword evidence="6" id="KW-0206">Cytoskeleton</keyword>
<reference evidence="9" key="3">
    <citation type="submission" date="2025-09" db="UniProtKB">
        <authorList>
            <consortium name="Ensembl"/>
        </authorList>
    </citation>
    <scope>IDENTIFICATION</scope>
    <source>
        <strain evidence="9">broiler</strain>
    </source>
</reference>
<dbReference type="GO" id="GO:0005829">
    <property type="term" value="C:cytosol"/>
    <property type="evidence" value="ECO:0007669"/>
    <property type="project" value="Ensembl"/>
</dbReference>
<proteinExistence type="inferred from homology"/>
<keyword evidence="5" id="KW-0970">Cilium biogenesis/degradation</keyword>
<dbReference type="InterPro" id="IPR027918">
    <property type="entry name" value="HYLS1_C_dom"/>
</dbReference>
<keyword evidence="4" id="KW-0963">Cytoplasm</keyword>
<evidence type="ECO:0000313" key="9">
    <source>
        <dbReference type="Ensembl" id="ENSGALP00010036949.1"/>
    </source>
</evidence>
<sequence length="329" mass="36179">MSAVIVGGLSIIYQPCLLQGFKQLLFDCVAGVLLAGKALVPPAEGPSSPAETMENRLGADRHTGAALSDEELEGGSESHGAEGAPLCCSAYAAPTALQAARSPSRGFPCAEPSAAPWCPKGSRRQVMKRKVLRRRPDGGVEVCDESVTSLLETTATWNLTQKMLQLSTSPEDSLSEGEIEMSSSFFQEFTPEPSYQGAQCDPPFLLRVVQSQSPPTSHCTAATVQPKSFIPPRLETLRQNRSKSDRVAKYFEYKREWERFPVPGEDQRKDVRGCIRGRMLTQHSHPSKPQHTYIPNTYTVPTDKKRAALRWEVRWDLANGLIPRKSAPL</sequence>
<organism evidence="9 10">
    <name type="scientific">Gallus gallus</name>
    <name type="common">Chicken</name>
    <dbReference type="NCBI Taxonomy" id="9031"/>
    <lineage>
        <taxon>Eukaryota</taxon>
        <taxon>Metazoa</taxon>
        <taxon>Chordata</taxon>
        <taxon>Craniata</taxon>
        <taxon>Vertebrata</taxon>
        <taxon>Euteleostomi</taxon>
        <taxon>Archelosauria</taxon>
        <taxon>Archosauria</taxon>
        <taxon>Dinosauria</taxon>
        <taxon>Saurischia</taxon>
        <taxon>Theropoda</taxon>
        <taxon>Coelurosauria</taxon>
        <taxon>Aves</taxon>
        <taxon>Neognathae</taxon>
        <taxon>Galloanserae</taxon>
        <taxon>Galliformes</taxon>
        <taxon>Phasianidae</taxon>
        <taxon>Phasianinae</taxon>
        <taxon>Gallus</taxon>
    </lineage>
</organism>
<dbReference type="GO" id="GO:0005814">
    <property type="term" value="C:centriole"/>
    <property type="evidence" value="ECO:0000318"/>
    <property type="project" value="GO_Central"/>
</dbReference>
<dbReference type="InterPro" id="IPR052319">
    <property type="entry name" value="Centriolar_ciliogenesis_assoc"/>
</dbReference>
<evidence type="ECO:0000256" key="6">
    <source>
        <dbReference type="ARBA" id="ARBA00023212"/>
    </source>
</evidence>
<dbReference type="GO" id="GO:0005886">
    <property type="term" value="C:plasma membrane"/>
    <property type="evidence" value="ECO:0007669"/>
    <property type="project" value="Ensembl"/>
</dbReference>
<dbReference type="PANTHER" id="PTHR34174">
    <property type="entry name" value="HYDROLETHALUS SYNDROME PROTEIN 1"/>
    <property type="match status" value="1"/>
</dbReference>